<proteinExistence type="predicted"/>
<dbReference type="Proteomes" id="UP000790377">
    <property type="component" value="Unassembled WGS sequence"/>
</dbReference>
<evidence type="ECO:0000313" key="1">
    <source>
        <dbReference type="EMBL" id="KAH7904545.1"/>
    </source>
</evidence>
<comment type="caution">
    <text evidence="1">The sequence shown here is derived from an EMBL/GenBank/DDBJ whole genome shotgun (WGS) entry which is preliminary data.</text>
</comment>
<keyword evidence="2" id="KW-1185">Reference proteome</keyword>
<reference evidence="1" key="1">
    <citation type="journal article" date="2021" name="New Phytol.">
        <title>Evolutionary innovations through gain and loss of genes in the ectomycorrhizal Boletales.</title>
        <authorList>
            <person name="Wu G."/>
            <person name="Miyauchi S."/>
            <person name="Morin E."/>
            <person name="Kuo A."/>
            <person name="Drula E."/>
            <person name="Varga T."/>
            <person name="Kohler A."/>
            <person name="Feng B."/>
            <person name="Cao Y."/>
            <person name="Lipzen A."/>
            <person name="Daum C."/>
            <person name="Hundley H."/>
            <person name="Pangilinan J."/>
            <person name="Johnson J."/>
            <person name="Barry K."/>
            <person name="LaButti K."/>
            <person name="Ng V."/>
            <person name="Ahrendt S."/>
            <person name="Min B."/>
            <person name="Choi I.G."/>
            <person name="Park H."/>
            <person name="Plett J.M."/>
            <person name="Magnuson J."/>
            <person name="Spatafora J.W."/>
            <person name="Nagy L.G."/>
            <person name="Henrissat B."/>
            <person name="Grigoriev I.V."/>
            <person name="Yang Z.L."/>
            <person name="Xu J."/>
            <person name="Martin F.M."/>
        </authorList>
    </citation>
    <scope>NUCLEOTIDE SEQUENCE</scope>
    <source>
        <strain evidence="1">ATCC 28755</strain>
    </source>
</reference>
<gene>
    <name evidence="1" type="ORF">BJ138DRAFT_1106731</name>
</gene>
<protein>
    <submittedName>
        <fullName evidence="1">Uncharacterized protein</fullName>
    </submittedName>
</protein>
<dbReference type="EMBL" id="MU268437">
    <property type="protein sequence ID" value="KAH7904545.1"/>
    <property type="molecule type" value="Genomic_DNA"/>
</dbReference>
<evidence type="ECO:0000313" key="2">
    <source>
        <dbReference type="Proteomes" id="UP000790377"/>
    </source>
</evidence>
<sequence>MSSHFYQLPDLLAECPLKSGPPNVQAKAPKIQSHENCGRRCLISWNLIACKNAQAAIGVSYVCRKGDAKTFEAAVAYAKAVVILEELTQVILRAHSVIVAVVDGQPILTMSPEARSSGRRPTAGLYPSVTGGPTSAIVAVGFESADH</sequence>
<organism evidence="1 2">
    <name type="scientific">Hygrophoropsis aurantiaca</name>
    <dbReference type="NCBI Taxonomy" id="72124"/>
    <lineage>
        <taxon>Eukaryota</taxon>
        <taxon>Fungi</taxon>
        <taxon>Dikarya</taxon>
        <taxon>Basidiomycota</taxon>
        <taxon>Agaricomycotina</taxon>
        <taxon>Agaricomycetes</taxon>
        <taxon>Agaricomycetidae</taxon>
        <taxon>Boletales</taxon>
        <taxon>Coniophorineae</taxon>
        <taxon>Hygrophoropsidaceae</taxon>
        <taxon>Hygrophoropsis</taxon>
    </lineage>
</organism>
<name>A0ACB7ZTZ9_9AGAM</name>
<accession>A0ACB7ZTZ9</accession>